<feature type="transmembrane region" description="Helical" evidence="1">
    <location>
        <begin position="12"/>
        <end position="32"/>
    </location>
</feature>
<dbReference type="EMBL" id="JAAVJD010000012">
    <property type="protein sequence ID" value="NJQ04678.1"/>
    <property type="molecule type" value="Genomic_DNA"/>
</dbReference>
<dbReference type="AlphaFoldDB" id="A0A7X6HXL7"/>
<organism evidence="2 3">
    <name type="scientific">Streptomyces lonarensis</name>
    <dbReference type="NCBI Taxonomy" id="700599"/>
    <lineage>
        <taxon>Bacteria</taxon>
        <taxon>Bacillati</taxon>
        <taxon>Actinomycetota</taxon>
        <taxon>Actinomycetes</taxon>
        <taxon>Kitasatosporales</taxon>
        <taxon>Streptomycetaceae</taxon>
        <taxon>Streptomyces</taxon>
    </lineage>
</organism>
<reference evidence="2 3" key="1">
    <citation type="submission" date="2020-03" db="EMBL/GenBank/DDBJ databases">
        <title>Draft genome of Streptomyces sp. ventii, isolated from the Axial Seamount in the Pacific Ocean, and resequencing of the two type strains Streptomyces lonarensis strain NCL 716 and Streptomyces bohaiensis strain 11A07.</title>
        <authorList>
            <person name="Loughran R.M."/>
            <person name="Pfannmuller K.M."/>
            <person name="Wasson B.J."/>
            <person name="Deadmond M.C."/>
            <person name="Paddock B.E."/>
            <person name="Koyack M.J."/>
            <person name="Gallegos D.A."/>
            <person name="Mitchell E.A."/>
            <person name="Ushijima B."/>
            <person name="Saw J.H."/>
            <person name="Mcphail K.L."/>
            <person name="Videau P."/>
        </authorList>
    </citation>
    <scope>NUCLEOTIDE SEQUENCE [LARGE SCALE GENOMIC DNA]</scope>
    <source>
        <strain evidence="2 3">NCL716</strain>
    </source>
</reference>
<keyword evidence="1" id="KW-0472">Membrane</keyword>
<evidence type="ECO:0000313" key="3">
    <source>
        <dbReference type="Proteomes" id="UP000578686"/>
    </source>
</evidence>
<keyword evidence="1" id="KW-0812">Transmembrane</keyword>
<sequence>MPRRITPAAARRLAVQAVIVCVIALAAAVISFALMRNIWLGVIWTLLAGVASNLAWYYRRAAAAPREAAPVAEGAGTPE</sequence>
<gene>
    <name evidence="2" type="ORF">HCN56_03535</name>
</gene>
<dbReference type="RefSeq" id="WP_167967979.1">
    <property type="nucleotide sequence ID" value="NZ_JAAVJD010000012.1"/>
</dbReference>
<name>A0A7X6HXL7_9ACTN</name>
<proteinExistence type="predicted"/>
<protein>
    <submittedName>
        <fullName evidence="2">Uncharacterized protein</fullName>
    </submittedName>
</protein>
<evidence type="ECO:0000256" key="1">
    <source>
        <dbReference type="SAM" id="Phobius"/>
    </source>
</evidence>
<accession>A0A7X6HXL7</accession>
<dbReference type="Proteomes" id="UP000578686">
    <property type="component" value="Unassembled WGS sequence"/>
</dbReference>
<comment type="caution">
    <text evidence="2">The sequence shown here is derived from an EMBL/GenBank/DDBJ whole genome shotgun (WGS) entry which is preliminary data.</text>
</comment>
<keyword evidence="3" id="KW-1185">Reference proteome</keyword>
<feature type="transmembrane region" description="Helical" evidence="1">
    <location>
        <begin position="38"/>
        <end position="58"/>
    </location>
</feature>
<keyword evidence="1" id="KW-1133">Transmembrane helix</keyword>
<evidence type="ECO:0000313" key="2">
    <source>
        <dbReference type="EMBL" id="NJQ04678.1"/>
    </source>
</evidence>